<keyword evidence="3 11" id="KW-0813">Transport</keyword>
<dbReference type="EMBL" id="CP072648">
    <property type="protein sequence ID" value="QUW02170.1"/>
    <property type="molecule type" value="Genomic_DNA"/>
</dbReference>
<keyword evidence="9 11" id="KW-0472">Membrane</keyword>
<evidence type="ECO:0000313" key="13">
    <source>
        <dbReference type="Proteomes" id="UP000676506"/>
    </source>
</evidence>
<evidence type="ECO:0000313" key="12">
    <source>
        <dbReference type="EMBL" id="QUW02170.1"/>
    </source>
</evidence>
<sequence>MVSSIVGFPWPLALADEGAAHPHPWLVEQIHHLTGLSDRELPGHVIMLLIAAVICVVGFKLLVGKPSVDKPSFGQQIVEIIVLQVRDMVEQSTGQYGFKYLSYLLPLAALILTSNLMGLFPLFESPTANFNVTLALGLMTFIYYMFMGFAQQGLGYLKHFTGGLTAGLMAIMGGIIFIFEMFSNAIRPATLALRLMINMFVDEQLGIAFGTIYQILVPILPMLLGTFVAVVQTFIFVQLAIIYLSETVPHDDHGHEDEPAHA</sequence>
<evidence type="ECO:0000256" key="8">
    <source>
        <dbReference type="ARBA" id="ARBA00023065"/>
    </source>
</evidence>
<dbReference type="SUPFAM" id="SSF81336">
    <property type="entry name" value="F1F0 ATP synthase subunit A"/>
    <property type="match status" value="1"/>
</dbReference>
<evidence type="ECO:0000256" key="1">
    <source>
        <dbReference type="ARBA" id="ARBA00004141"/>
    </source>
</evidence>
<dbReference type="PRINTS" id="PR00123">
    <property type="entry name" value="ATPASEA"/>
</dbReference>
<dbReference type="HAMAP" id="MF_01393">
    <property type="entry name" value="ATP_synth_a_bact"/>
    <property type="match status" value="1"/>
</dbReference>
<evidence type="ECO:0000256" key="4">
    <source>
        <dbReference type="ARBA" id="ARBA00022547"/>
    </source>
</evidence>
<accession>A0ABX8B942</accession>
<evidence type="ECO:0000256" key="6">
    <source>
        <dbReference type="ARBA" id="ARBA00022781"/>
    </source>
</evidence>
<dbReference type="Pfam" id="PF00119">
    <property type="entry name" value="ATP-synt_A"/>
    <property type="match status" value="1"/>
</dbReference>
<feature type="transmembrane region" description="Helical" evidence="11">
    <location>
        <begin position="223"/>
        <end position="244"/>
    </location>
</feature>
<keyword evidence="11" id="KW-1003">Cell membrane</keyword>
<evidence type="ECO:0000256" key="9">
    <source>
        <dbReference type="ARBA" id="ARBA00023136"/>
    </source>
</evidence>
<comment type="subcellular location">
    <subcellularLocation>
        <location evidence="11">Cell membrane</location>
        <topology evidence="11">Multi-pass membrane protein</topology>
    </subcellularLocation>
    <subcellularLocation>
        <location evidence="1">Membrane</location>
        <topology evidence="1">Multi-pass membrane protein</topology>
    </subcellularLocation>
</comment>
<keyword evidence="5 11" id="KW-0812">Transmembrane</keyword>
<feature type="transmembrane region" description="Helical" evidence="11">
    <location>
        <begin position="44"/>
        <end position="63"/>
    </location>
</feature>
<evidence type="ECO:0000256" key="2">
    <source>
        <dbReference type="ARBA" id="ARBA00006810"/>
    </source>
</evidence>
<comment type="similarity">
    <text evidence="2 11">Belongs to the ATPase A chain family.</text>
</comment>
<evidence type="ECO:0000256" key="5">
    <source>
        <dbReference type="ARBA" id="ARBA00022692"/>
    </source>
</evidence>
<dbReference type="InterPro" id="IPR035908">
    <property type="entry name" value="F0_ATP_A_sf"/>
</dbReference>
<feature type="transmembrane region" description="Helical" evidence="11">
    <location>
        <begin position="191"/>
        <end position="216"/>
    </location>
</feature>
<keyword evidence="7 11" id="KW-1133">Transmembrane helix</keyword>
<dbReference type="PANTHER" id="PTHR42823:SF3">
    <property type="entry name" value="ATP SYNTHASE SUBUNIT A, CHLOROPLASTIC"/>
    <property type="match status" value="1"/>
</dbReference>
<protein>
    <recommendedName>
        <fullName evidence="11">ATP synthase subunit a</fullName>
    </recommendedName>
    <alternativeName>
        <fullName evidence="11">ATP synthase F0 sector subunit a</fullName>
    </alternativeName>
    <alternativeName>
        <fullName evidence="11">F-ATPase subunit 6</fullName>
    </alternativeName>
</protein>
<dbReference type="Gene3D" id="1.20.120.220">
    <property type="entry name" value="ATP synthase, F0 complex, subunit A"/>
    <property type="match status" value="1"/>
</dbReference>
<evidence type="ECO:0000256" key="7">
    <source>
        <dbReference type="ARBA" id="ARBA00022989"/>
    </source>
</evidence>
<keyword evidence="13" id="KW-1185">Reference proteome</keyword>
<dbReference type="InterPro" id="IPR000568">
    <property type="entry name" value="ATP_synth_F0_asu"/>
</dbReference>
<dbReference type="PANTHER" id="PTHR42823">
    <property type="entry name" value="ATP SYNTHASE SUBUNIT A, CHLOROPLASTIC"/>
    <property type="match status" value="1"/>
</dbReference>
<feature type="transmembrane region" description="Helical" evidence="11">
    <location>
        <begin position="100"/>
        <end position="122"/>
    </location>
</feature>
<evidence type="ECO:0000256" key="11">
    <source>
        <dbReference type="HAMAP-Rule" id="MF_01393"/>
    </source>
</evidence>
<dbReference type="Proteomes" id="UP000676506">
    <property type="component" value="Chromosome 1"/>
</dbReference>
<comment type="function">
    <text evidence="11">Key component of the proton channel; it plays a direct role in the translocation of protons across the membrane.</text>
</comment>
<keyword evidence="6 11" id="KW-0375">Hydrogen ion transport</keyword>
<dbReference type="RefSeq" id="WP_211428060.1">
    <property type="nucleotide sequence ID" value="NZ_CP072648.1"/>
</dbReference>
<reference evidence="12 13" key="1">
    <citation type="submission" date="2021-03" db="EMBL/GenBank/DDBJ databases">
        <title>Genomic and phenotypic characterization of Chloracidobacterium isolates provides evidence for multiple species.</title>
        <authorList>
            <person name="Saini M.K."/>
            <person name="Costas A.M.G."/>
            <person name="Tank M."/>
            <person name="Bryant D.A."/>
        </authorList>
    </citation>
    <scope>NUCLEOTIDE SEQUENCE [LARGE SCALE GENOMIC DNA]</scope>
    <source>
        <strain evidence="12 13">BV2-C</strain>
    </source>
</reference>
<name>A0ABX8B942_9BACT</name>
<gene>
    <name evidence="11" type="primary">atpB</name>
    <name evidence="12" type="ORF">J8C06_07300</name>
</gene>
<keyword evidence="8 11" id="KW-0406">Ion transport</keyword>
<evidence type="ECO:0000256" key="10">
    <source>
        <dbReference type="ARBA" id="ARBA00023310"/>
    </source>
</evidence>
<organism evidence="12 13">
    <name type="scientific">Chloracidobacterium validum</name>
    <dbReference type="NCBI Taxonomy" id="2821543"/>
    <lineage>
        <taxon>Bacteria</taxon>
        <taxon>Pseudomonadati</taxon>
        <taxon>Acidobacteriota</taxon>
        <taxon>Terriglobia</taxon>
        <taxon>Terriglobales</taxon>
        <taxon>Acidobacteriaceae</taxon>
        <taxon>Chloracidobacterium</taxon>
    </lineage>
</organism>
<proteinExistence type="inferred from homology"/>
<keyword evidence="10 11" id="KW-0066">ATP synthesis</keyword>
<dbReference type="InterPro" id="IPR045082">
    <property type="entry name" value="ATP_syn_F0_a_bact/chloroplast"/>
</dbReference>
<feature type="transmembrane region" description="Helical" evidence="11">
    <location>
        <begin position="159"/>
        <end position="179"/>
    </location>
</feature>
<feature type="transmembrane region" description="Helical" evidence="11">
    <location>
        <begin position="128"/>
        <end position="147"/>
    </location>
</feature>
<dbReference type="CDD" id="cd00310">
    <property type="entry name" value="ATP-synt_Fo_a_6"/>
    <property type="match status" value="1"/>
</dbReference>
<keyword evidence="4 11" id="KW-0138">CF(0)</keyword>
<evidence type="ECO:0000256" key="3">
    <source>
        <dbReference type="ARBA" id="ARBA00022448"/>
    </source>
</evidence>